<gene>
    <name evidence="1" type="ORF">HE1_00002</name>
</gene>
<name>A0A023DWD3_9PROT</name>
<evidence type="ECO:0000313" key="2">
    <source>
        <dbReference type="Proteomes" id="UP000024842"/>
    </source>
</evidence>
<keyword evidence="2" id="KW-1185">Reference proteome</keyword>
<sequence length="127" mass="14390">MQRFLKEEDRVALRTQQIGLRQFCYQGGAHQIAWALLIAIVEEYKEDQKSIVSSGGSVSTLNISQTAKLIAHLESHNVYESKRYLRLVFLNSMAAIQGKTLHAHNFSFKKAAARPVNTAKQEAFIQR</sequence>
<dbReference type="EMBL" id="BAUP01000002">
    <property type="protein sequence ID" value="GAJ45693.1"/>
    <property type="molecule type" value="Genomic_DNA"/>
</dbReference>
<accession>A0A023DWD3</accession>
<dbReference type="RefSeq" id="WP_035543069.1">
    <property type="nucleotide sequence ID" value="NZ_BAUP01000002.1"/>
</dbReference>
<dbReference type="AlphaFoldDB" id="A0A023DWD3"/>
<proteinExistence type="predicted"/>
<comment type="caution">
    <text evidence="1">The sequence shown here is derived from an EMBL/GenBank/DDBJ whole genome shotgun (WGS) entry which is preliminary data.</text>
</comment>
<protein>
    <submittedName>
        <fullName evidence="1">Uncharacterized protein</fullName>
    </submittedName>
</protein>
<organism evidence="1 2">
    <name type="scientific">Holospora elegans E1</name>
    <dbReference type="NCBI Taxonomy" id="1427503"/>
    <lineage>
        <taxon>Bacteria</taxon>
        <taxon>Pseudomonadati</taxon>
        <taxon>Pseudomonadota</taxon>
        <taxon>Alphaproteobacteria</taxon>
        <taxon>Holosporales</taxon>
        <taxon>Holosporaceae</taxon>
        <taxon>Holospora</taxon>
    </lineage>
</organism>
<dbReference type="Proteomes" id="UP000024842">
    <property type="component" value="Unassembled WGS sequence"/>
</dbReference>
<evidence type="ECO:0000313" key="1">
    <source>
        <dbReference type="EMBL" id="GAJ45693.1"/>
    </source>
</evidence>
<reference evidence="1 2" key="1">
    <citation type="journal article" date="2014" name="FEMS Microbiol. Lett.">
        <title>Draft genome sequences of three Holospora species (Holospora obtusa, Holospora undulata, and Holospora elegans), endonuclear symbiotic bacteria of the ciliate Paramecium caudatum.</title>
        <authorList>
            <person name="Dohra H."/>
            <person name="Tanaka K."/>
            <person name="Suzuki T."/>
            <person name="Fujishima M."/>
            <person name="Suzuki H."/>
        </authorList>
    </citation>
    <scope>NUCLEOTIDE SEQUENCE [LARGE SCALE GENOMIC DNA]</scope>
    <source>
        <strain evidence="1 2">E1</strain>
    </source>
</reference>